<dbReference type="PRINTS" id="PR00081">
    <property type="entry name" value="GDHRDH"/>
</dbReference>
<evidence type="ECO:0000256" key="4">
    <source>
        <dbReference type="RuleBase" id="RU000363"/>
    </source>
</evidence>
<dbReference type="PANTHER" id="PTHR43618">
    <property type="entry name" value="7-ALPHA-HYDROXYSTEROID DEHYDROGENASE"/>
    <property type="match status" value="1"/>
</dbReference>
<organism evidence="6 7">
    <name type="scientific">Thermothielavioides terrestris (strain ATCC 38088 / NRRL 8126)</name>
    <name type="common">Thielavia terrestris</name>
    <dbReference type="NCBI Taxonomy" id="578455"/>
    <lineage>
        <taxon>Eukaryota</taxon>
        <taxon>Fungi</taxon>
        <taxon>Dikarya</taxon>
        <taxon>Ascomycota</taxon>
        <taxon>Pezizomycotina</taxon>
        <taxon>Sordariomycetes</taxon>
        <taxon>Sordariomycetidae</taxon>
        <taxon>Sordariales</taxon>
        <taxon>Chaetomiaceae</taxon>
        <taxon>Thermothielavioides</taxon>
        <taxon>Thermothielavioides terrestris</taxon>
    </lineage>
</organism>
<dbReference type="Proteomes" id="UP000008181">
    <property type="component" value="Chromosome 1"/>
</dbReference>
<dbReference type="PANTHER" id="PTHR43618:SF17">
    <property type="entry name" value="RHAMNOLIPIDS BIOSYNTHESIS 3-OXOACYL-[ACYL-CARRIER-PROTEIN] REDUCTASE"/>
    <property type="match status" value="1"/>
</dbReference>
<evidence type="ECO:0000313" key="7">
    <source>
        <dbReference type="Proteomes" id="UP000008181"/>
    </source>
</evidence>
<dbReference type="RefSeq" id="XP_003648666.1">
    <property type="nucleotide sequence ID" value="XM_003648618.1"/>
</dbReference>
<feature type="region of interest" description="Disordered" evidence="5">
    <location>
        <begin position="142"/>
        <end position="173"/>
    </location>
</feature>
<dbReference type="InterPro" id="IPR002347">
    <property type="entry name" value="SDR_fam"/>
</dbReference>
<evidence type="ECO:0000313" key="6">
    <source>
        <dbReference type="EMBL" id="AEO62330.1"/>
    </source>
</evidence>
<dbReference type="KEGG" id="ttt:THITE_2125012"/>
<dbReference type="InterPro" id="IPR020904">
    <property type="entry name" value="Sc_DH/Rdtase_CS"/>
</dbReference>
<dbReference type="GeneID" id="11515597"/>
<evidence type="ECO:0000256" key="5">
    <source>
        <dbReference type="SAM" id="MobiDB-lite"/>
    </source>
</evidence>
<dbReference type="eggNOG" id="KOG0725">
    <property type="taxonomic scope" value="Eukaryota"/>
</dbReference>
<dbReference type="PRINTS" id="PR00080">
    <property type="entry name" value="SDRFAMILY"/>
</dbReference>
<name>G2QXA9_THETT</name>
<keyword evidence="3" id="KW-0560">Oxidoreductase</keyword>
<gene>
    <name evidence="6" type="ORF">THITE_2125012</name>
</gene>
<proteinExistence type="inferred from homology"/>
<dbReference type="OrthoDB" id="294295at2759"/>
<dbReference type="InterPro" id="IPR052178">
    <property type="entry name" value="Sec_Metab_Biosynth_SDR"/>
</dbReference>
<evidence type="ECO:0000256" key="1">
    <source>
        <dbReference type="ARBA" id="ARBA00006484"/>
    </source>
</evidence>
<dbReference type="GO" id="GO:0016491">
    <property type="term" value="F:oxidoreductase activity"/>
    <property type="evidence" value="ECO:0007669"/>
    <property type="project" value="UniProtKB-KW"/>
</dbReference>
<protein>
    <submittedName>
        <fullName evidence="6">Uncharacterized protein</fullName>
    </submittedName>
</protein>
<accession>G2QXA9</accession>
<evidence type="ECO:0000256" key="2">
    <source>
        <dbReference type="ARBA" id="ARBA00022857"/>
    </source>
</evidence>
<comment type="similarity">
    <text evidence="1 4">Belongs to the short-chain dehydrogenases/reductases (SDR) family.</text>
</comment>
<dbReference type="STRING" id="578455.G2QXA9"/>
<dbReference type="SUPFAM" id="SSF51735">
    <property type="entry name" value="NAD(P)-binding Rossmann-fold domains"/>
    <property type="match status" value="1"/>
</dbReference>
<dbReference type="HOGENOM" id="CLU_010194_1_1_1"/>
<reference evidence="6 7" key="1">
    <citation type="journal article" date="2011" name="Nat. Biotechnol.">
        <title>Comparative genomic analysis of the thermophilic biomass-degrading fungi Myceliophthora thermophila and Thielavia terrestris.</title>
        <authorList>
            <person name="Berka R.M."/>
            <person name="Grigoriev I.V."/>
            <person name="Otillar R."/>
            <person name="Salamov A."/>
            <person name="Grimwood J."/>
            <person name="Reid I."/>
            <person name="Ishmael N."/>
            <person name="John T."/>
            <person name="Darmond C."/>
            <person name="Moisan M.-C."/>
            <person name="Henrissat B."/>
            <person name="Coutinho P.M."/>
            <person name="Lombard V."/>
            <person name="Natvig D.O."/>
            <person name="Lindquist E."/>
            <person name="Schmutz J."/>
            <person name="Lucas S."/>
            <person name="Harris P."/>
            <person name="Powlowski J."/>
            <person name="Bellemare A."/>
            <person name="Taylor D."/>
            <person name="Butler G."/>
            <person name="de Vries R.P."/>
            <person name="Allijn I.E."/>
            <person name="van den Brink J."/>
            <person name="Ushinsky S."/>
            <person name="Storms R."/>
            <person name="Powell A.J."/>
            <person name="Paulsen I.T."/>
            <person name="Elbourne L.D.H."/>
            <person name="Baker S.E."/>
            <person name="Magnuson J."/>
            <person name="LaBoissiere S."/>
            <person name="Clutterbuck A.J."/>
            <person name="Martinez D."/>
            <person name="Wogulis M."/>
            <person name="de Leon A.L."/>
            <person name="Rey M.W."/>
            <person name="Tsang A."/>
        </authorList>
    </citation>
    <scope>NUCLEOTIDE SEQUENCE [LARGE SCALE GENOMIC DNA]</scope>
    <source>
        <strain evidence="7">ATCC 38088 / NRRL 8126</strain>
    </source>
</reference>
<sequence length="297" mass="30493">MDIQSLFSVKDKVVLVTGGAKGVGRMISEAFVRNGAKVYISSRDAAACRAACAELNALPGARGPDAATPLPADLSRLDECRRLARELAAREPALHVLVHNSGATWGEAYDAFPDAAWSKLLALNLQRVFSLTQALTPLLEAAAQQQQQQQQPGSSSTSNSSGSGGGGGEAGAAAPVADPARVIHIGSIDGIRVPALPTFAYSASKAGLHQLSRHLAAELGPRGITSNTLACGPFPSRMMAATLREFGDEIRAANPLGRIGAPSDVGGACLFLASRAGAFVNGATLVLDGGLSLMSKI</sequence>
<evidence type="ECO:0000256" key="3">
    <source>
        <dbReference type="ARBA" id="ARBA00023002"/>
    </source>
</evidence>
<dbReference type="EMBL" id="CP003009">
    <property type="protein sequence ID" value="AEO62330.1"/>
    <property type="molecule type" value="Genomic_DNA"/>
</dbReference>
<dbReference type="Pfam" id="PF13561">
    <property type="entry name" value="adh_short_C2"/>
    <property type="match status" value="1"/>
</dbReference>
<feature type="compositionally biased region" description="Low complexity" evidence="5">
    <location>
        <begin position="142"/>
        <end position="161"/>
    </location>
</feature>
<keyword evidence="7" id="KW-1185">Reference proteome</keyword>
<dbReference type="InterPro" id="IPR036291">
    <property type="entry name" value="NAD(P)-bd_dom_sf"/>
</dbReference>
<dbReference type="Gene3D" id="3.40.50.720">
    <property type="entry name" value="NAD(P)-binding Rossmann-like Domain"/>
    <property type="match status" value="1"/>
</dbReference>
<keyword evidence="2" id="KW-0521">NADP</keyword>
<dbReference type="PROSITE" id="PS00061">
    <property type="entry name" value="ADH_SHORT"/>
    <property type="match status" value="1"/>
</dbReference>
<dbReference type="AlphaFoldDB" id="G2QXA9"/>
<dbReference type="Pfam" id="PF00106">
    <property type="entry name" value="adh_short"/>
    <property type="match status" value="1"/>
</dbReference>